<accession>A0ABW7P3I5</accession>
<proteinExistence type="predicted"/>
<evidence type="ECO:0000313" key="2">
    <source>
        <dbReference type="Proteomes" id="UP001610706"/>
    </source>
</evidence>
<protein>
    <submittedName>
        <fullName evidence="1">Uncharacterized protein</fullName>
    </submittedName>
</protein>
<dbReference type="EMBL" id="JBGFTR010000016">
    <property type="protein sequence ID" value="MFH7565824.1"/>
    <property type="molecule type" value="Genomic_DNA"/>
</dbReference>
<reference evidence="1 2" key="1">
    <citation type="submission" date="2024-08" db="EMBL/GenBank/DDBJ databases">
        <title>Oceanimonas smirnovii Genome sequencing and assembly.</title>
        <authorList>
            <person name="Tang B."/>
        </authorList>
    </citation>
    <scope>NUCLEOTIDE SEQUENCE [LARGE SCALE GENOMIC DNA]</scope>
    <source>
        <strain evidence="1 2">OS2020-119</strain>
    </source>
</reference>
<keyword evidence="2" id="KW-1185">Reference proteome</keyword>
<sequence>MSNIRAIGQAGSGQKTVNTSMPALVNGLRKTGAEVTQGLSLY</sequence>
<dbReference type="Proteomes" id="UP001610706">
    <property type="component" value="Unassembled WGS sequence"/>
</dbReference>
<evidence type="ECO:0000313" key="1">
    <source>
        <dbReference type="EMBL" id="MFH7565824.1"/>
    </source>
</evidence>
<organism evidence="1 2">
    <name type="scientific">Oceanimonas smirnovii</name>
    <dbReference type="NCBI Taxonomy" id="264574"/>
    <lineage>
        <taxon>Bacteria</taxon>
        <taxon>Pseudomonadati</taxon>
        <taxon>Pseudomonadota</taxon>
        <taxon>Gammaproteobacteria</taxon>
        <taxon>Aeromonadales</taxon>
        <taxon>Aeromonadaceae</taxon>
        <taxon>Oceanimonas</taxon>
    </lineage>
</organism>
<dbReference type="RefSeq" id="WP_281163195.1">
    <property type="nucleotide sequence ID" value="NZ_CP166302.1"/>
</dbReference>
<name>A0ABW7P3I5_9GAMM</name>
<comment type="caution">
    <text evidence="1">The sequence shown here is derived from an EMBL/GenBank/DDBJ whole genome shotgun (WGS) entry which is preliminary data.</text>
</comment>
<gene>
    <name evidence="1" type="ORF">AB9R89_10875</name>
</gene>